<protein>
    <submittedName>
        <fullName evidence="1">Uncharacterized protein</fullName>
    </submittedName>
</protein>
<accession>A0ACC2KZD3</accession>
<organism evidence="1 2">
    <name type="scientific">Persea americana</name>
    <name type="common">Avocado</name>
    <dbReference type="NCBI Taxonomy" id="3435"/>
    <lineage>
        <taxon>Eukaryota</taxon>
        <taxon>Viridiplantae</taxon>
        <taxon>Streptophyta</taxon>
        <taxon>Embryophyta</taxon>
        <taxon>Tracheophyta</taxon>
        <taxon>Spermatophyta</taxon>
        <taxon>Magnoliopsida</taxon>
        <taxon>Magnoliidae</taxon>
        <taxon>Laurales</taxon>
        <taxon>Lauraceae</taxon>
        <taxon>Persea</taxon>
    </lineage>
</organism>
<comment type="caution">
    <text evidence="1">The sequence shown here is derived from an EMBL/GenBank/DDBJ whole genome shotgun (WGS) entry which is preliminary data.</text>
</comment>
<evidence type="ECO:0000313" key="1">
    <source>
        <dbReference type="EMBL" id="KAJ8626452.1"/>
    </source>
</evidence>
<reference evidence="1 2" key="1">
    <citation type="journal article" date="2022" name="Hortic Res">
        <title>A haplotype resolved chromosomal level avocado genome allows analysis of novel avocado genes.</title>
        <authorList>
            <person name="Nath O."/>
            <person name="Fletcher S.J."/>
            <person name="Hayward A."/>
            <person name="Shaw L.M."/>
            <person name="Masouleh A.K."/>
            <person name="Furtado A."/>
            <person name="Henry R.J."/>
            <person name="Mitter N."/>
        </authorList>
    </citation>
    <scope>NUCLEOTIDE SEQUENCE [LARGE SCALE GENOMIC DNA]</scope>
    <source>
        <strain evidence="2">cv. Hass</strain>
    </source>
</reference>
<dbReference type="Proteomes" id="UP001234297">
    <property type="component" value="Chromosome 6"/>
</dbReference>
<dbReference type="EMBL" id="CM056814">
    <property type="protein sequence ID" value="KAJ8626452.1"/>
    <property type="molecule type" value="Genomic_DNA"/>
</dbReference>
<proteinExistence type="predicted"/>
<sequence>MGPTAWPAINVVQESGHVLTGNSRVFDRYRLNRTFSSHGPQPLANNSNRQKLLRKTKRHHTLVENLRPLPRTASNESVLEEEVFATVATSLPKRRAGRRKFQETRHPVYKGVRRRNGGKWVCEVREPNKKSRIWLGTFPTPEMAARAHDVAAMALRGRSACLNFADSAWILPLPASANAKDVQKAAAEAAEAFRPSNSRLNSGNNVRPRPENLTLPPPEDMFYMDEVADSGMDMARFLARLAEGVLHSPPPCLASGFQWDDADEDADIELWSFSV</sequence>
<name>A0ACC2KZD3_PERAE</name>
<evidence type="ECO:0000313" key="2">
    <source>
        <dbReference type="Proteomes" id="UP001234297"/>
    </source>
</evidence>
<gene>
    <name evidence="1" type="ORF">MRB53_019759</name>
</gene>
<keyword evidence="2" id="KW-1185">Reference proteome</keyword>